<reference evidence="1 2" key="1">
    <citation type="journal article" date="2015" name="Genome Announc.">
        <title>Complete genome sequences for 35 biothreat assay-relevant bacillus species.</title>
        <authorList>
            <person name="Johnson S.L."/>
            <person name="Daligault H.E."/>
            <person name="Davenport K.W."/>
            <person name="Jaissle J."/>
            <person name="Frey K.G."/>
            <person name="Ladner J.T."/>
            <person name="Broomall S.M."/>
            <person name="Bishop-Lilly K.A."/>
            <person name="Bruce D.C."/>
            <person name="Gibbons H.S."/>
            <person name="Coyne S.R."/>
            <person name="Lo C.C."/>
            <person name="Meincke L."/>
            <person name="Munk A.C."/>
            <person name="Koroleva G.I."/>
            <person name="Rosenzweig C.N."/>
            <person name="Palacios G.F."/>
            <person name="Redden C.L."/>
            <person name="Minogue T.D."/>
            <person name="Chain P.S."/>
        </authorList>
    </citation>
    <scope>NUCLEOTIDE SEQUENCE [LARGE SCALE GENOMIC DNA]</scope>
    <source>
        <strain evidence="2">ATCC 14581 / DSM 32 / JCM 2506 / NBRC 15308 / NCIMB 9376 / NCTC 10342 / NRRL B-14308 / VKM B-512</strain>
    </source>
</reference>
<dbReference type="GeneID" id="93644032"/>
<dbReference type="Proteomes" id="UP000031829">
    <property type="component" value="Chromosome"/>
</dbReference>
<evidence type="ECO:0000313" key="2">
    <source>
        <dbReference type="Proteomes" id="UP000031829"/>
    </source>
</evidence>
<proteinExistence type="predicted"/>
<protein>
    <submittedName>
        <fullName evidence="1">Uncharacterized protein</fullName>
    </submittedName>
</protein>
<dbReference type="RefSeq" id="WP_016766264.1">
    <property type="nucleotide sequence ID" value="NZ_BCVB01000012.1"/>
</dbReference>
<dbReference type="KEGG" id="bmeg:BG04_528"/>
<accession>A0A0B6AK85</accession>
<organism evidence="1 2">
    <name type="scientific">Priestia megaterium (strain ATCC 14581 / DSM 32 / CCUG 1817 / JCM 2506 / NBRC 15308 / NCIMB 9376 / NCTC 10342 / NRRL B-14308 / VKM B-512 / Ford 19)</name>
    <name type="common">Bacillus megaterium</name>
    <dbReference type="NCBI Taxonomy" id="1348623"/>
    <lineage>
        <taxon>Bacteria</taxon>
        <taxon>Bacillati</taxon>
        <taxon>Bacillota</taxon>
        <taxon>Bacilli</taxon>
        <taxon>Bacillales</taxon>
        <taxon>Bacillaceae</taxon>
        <taxon>Priestia</taxon>
    </lineage>
</organism>
<gene>
    <name evidence="1" type="ORF">BG04_528</name>
</gene>
<dbReference type="EMBL" id="CP009920">
    <property type="protein sequence ID" value="AJI20234.1"/>
    <property type="molecule type" value="Genomic_DNA"/>
</dbReference>
<name>A0A0B6AK85_PRIM2</name>
<dbReference type="AlphaFoldDB" id="A0A0B6AK85"/>
<evidence type="ECO:0000313" key="1">
    <source>
        <dbReference type="EMBL" id="AJI20234.1"/>
    </source>
</evidence>
<dbReference type="HOGENOM" id="CLU_2022100_0_0_9"/>
<sequence>MRDCPEELDFISLFECIPLKKDQNESFLYDESTFIFTSEMNRFEVKISPFYNSFSLSVKDLEGDEIFYYSLESVTKIEIMNDNKESKAIRLFIDQGIDRFITIMDLVFRPKFKVVLKEVLDS</sequence>